<accession>A0ABP0XW21</accession>
<name>A0ABP0XW21_9ROSI</name>
<evidence type="ECO:0000256" key="1">
    <source>
        <dbReference type="SAM" id="SignalP"/>
    </source>
</evidence>
<proteinExistence type="predicted"/>
<sequence>MMLMIMSVHPLLSIIVLVDQPCLTLSTRSIACARMAPRPPLSTLCAFCLATHFLVRTYDVRASAWPYAHPTPLPVECAIACVNCT</sequence>
<evidence type="ECO:0000313" key="3">
    <source>
        <dbReference type="Proteomes" id="UP001642487"/>
    </source>
</evidence>
<protein>
    <recommendedName>
        <fullName evidence="4">Secreted protein</fullName>
    </recommendedName>
</protein>
<gene>
    <name evidence="2" type="ORF">CITCOLO1_LOCUS3343</name>
</gene>
<feature type="signal peptide" evidence="1">
    <location>
        <begin position="1"/>
        <end position="26"/>
    </location>
</feature>
<reference evidence="2 3" key="1">
    <citation type="submission" date="2024-03" db="EMBL/GenBank/DDBJ databases">
        <authorList>
            <person name="Gkanogiannis A."/>
            <person name="Becerra Lopez-Lavalle L."/>
        </authorList>
    </citation>
    <scope>NUCLEOTIDE SEQUENCE [LARGE SCALE GENOMIC DNA]</scope>
</reference>
<keyword evidence="3" id="KW-1185">Reference proteome</keyword>
<organism evidence="2 3">
    <name type="scientific">Citrullus colocynthis</name>
    <name type="common">colocynth</name>
    <dbReference type="NCBI Taxonomy" id="252529"/>
    <lineage>
        <taxon>Eukaryota</taxon>
        <taxon>Viridiplantae</taxon>
        <taxon>Streptophyta</taxon>
        <taxon>Embryophyta</taxon>
        <taxon>Tracheophyta</taxon>
        <taxon>Spermatophyta</taxon>
        <taxon>Magnoliopsida</taxon>
        <taxon>eudicotyledons</taxon>
        <taxon>Gunneridae</taxon>
        <taxon>Pentapetalae</taxon>
        <taxon>rosids</taxon>
        <taxon>fabids</taxon>
        <taxon>Cucurbitales</taxon>
        <taxon>Cucurbitaceae</taxon>
        <taxon>Benincaseae</taxon>
        <taxon>Citrullus</taxon>
    </lineage>
</organism>
<evidence type="ECO:0000313" key="2">
    <source>
        <dbReference type="EMBL" id="CAK9311680.1"/>
    </source>
</evidence>
<dbReference type="Proteomes" id="UP001642487">
    <property type="component" value="Chromosome 10"/>
</dbReference>
<dbReference type="EMBL" id="OZ021744">
    <property type="protein sequence ID" value="CAK9311680.1"/>
    <property type="molecule type" value="Genomic_DNA"/>
</dbReference>
<feature type="chain" id="PRO_5047360928" description="Secreted protein" evidence="1">
    <location>
        <begin position="27"/>
        <end position="85"/>
    </location>
</feature>
<keyword evidence="1" id="KW-0732">Signal</keyword>
<evidence type="ECO:0008006" key="4">
    <source>
        <dbReference type="Google" id="ProtNLM"/>
    </source>
</evidence>